<dbReference type="EMBL" id="DRTD01000470">
    <property type="protein sequence ID" value="HHE55399.1"/>
    <property type="molecule type" value="Genomic_DNA"/>
</dbReference>
<accession>A0A7V5H3X2</accession>
<organism evidence="1">
    <name type="scientific">Caldithrix abyssi</name>
    <dbReference type="NCBI Taxonomy" id="187145"/>
    <lineage>
        <taxon>Bacteria</taxon>
        <taxon>Pseudomonadati</taxon>
        <taxon>Calditrichota</taxon>
        <taxon>Calditrichia</taxon>
        <taxon>Calditrichales</taxon>
        <taxon>Calditrichaceae</taxon>
        <taxon>Caldithrix</taxon>
    </lineage>
</organism>
<comment type="caution">
    <text evidence="1">The sequence shown here is derived from an EMBL/GenBank/DDBJ whole genome shotgun (WGS) entry which is preliminary data.</text>
</comment>
<reference evidence="1" key="1">
    <citation type="journal article" date="2020" name="mSystems">
        <title>Genome- and Community-Level Interaction Insights into Carbon Utilization and Element Cycling Functions of Hydrothermarchaeota in Hydrothermal Sediment.</title>
        <authorList>
            <person name="Zhou Z."/>
            <person name="Liu Y."/>
            <person name="Xu W."/>
            <person name="Pan J."/>
            <person name="Luo Z.H."/>
            <person name="Li M."/>
        </authorList>
    </citation>
    <scope>NUCLEOTIDE SEQUENCE [LARGE SCALE GENOMIC DNA]</scope>
    <source>
        <strain evidence="1">HyVt-76</strain>
    </source>
</reference>
<name>A0A7V5H3X2_CALAY</name>
<proteinExistence type="predicted"/>
<evidence type="ECO:0000313" key="1">
    <source>
        <dbReference type="EMBL" id="HHE55399.1"/>
    </source>
</evidence>
<evidence type="ECO:0008006" key="2">
    <source>
        <dbReference type="Google" id="ProtNLM"/>
    </source>
</evidence>
<gene>
    <name evidence="1" type="ORF">ENL21_06420</name>
</gene>
<dbReference type="AlphaFoldDB" id="A0A7V5H3X2"/>
<dbReference type="Proteomes" id="UP000886111">
    <property type="component" value="Unassembled WGS sequence"/>
</dbReference>
<sequence>MINYEVYGQLKAYWQGCLGGYNTLGQLVKVLLVNDYQPAERYPVKFDGNSFSAGVYFYTLWGNGHLASSRKILLVK</sequence>
<protein>
    <recommendedName>
        <fullName evidence="2">T9SS type A sorting domain-containing protein</fullName>
    </recommendedName>
</protein>